<protein>
    <submittedName>
        <fullName evidence="4">2-polyprenyl-6-methoxyphenol hydroxylase</fullName>
    </submittedName>
</protein>
<dbReference type="OrthoDB" id="9790035at2"/>
<name>A0A1I6ZU11_9ACTN</name>
<accession>A0A1I6ZU11</accession>
<dbReference type="GO" id="GO:0016491">
    <property type="term" value="F:oxidoreductase activity"/>
    <property type="evidence" value="ECO:0007669"/>
    <property type="project" value="UniProtKB-KW"/>
</dbReference>
<dbReference type="SUPFAM" id="SSF51905">
    <property type="entry name" value="FAD/NAD(P)-binding domain"/>
    <property type="match status" value="1"/>
</dbReference>
<evidence type="ECO:0000313" key="4">
    <source>
        <dbReference type="EMBL" id="SFT66085.1"/>
    </source>
</evidence>
<evidence type="ECO:0000259" key="3">
    <source>
        <dbReference type="Pfam" id="PF01266"/>
    </source>
</evidence>
<dbReference type="STRING" id="1296565.SAMN05660657_02222"/>
<dbReference type="Pfam" id="PF01266">
    <property type="entry name" value="DAO"/>
    <property type="match status" value="1"/>
</dbReference>
<dbReference type="PANTHER" id="PTHR13847:SF289">
    <property type="entry name" value="GLYCINE OXIDASE"/>
    <property type="match status" value="1"/>
</dbReference>
<keyword evidence="1" id="KW-0560">Oxidoreductase</keyword>
<dbReference type="Gene3D" id="3.30.9.100">
    <property type="match status" value="1"/>
</dbReference>
<dbReference type="RefSeq" id="WP_093579449.1">
    <property type="nucleotide sequence ID" value="NZ_FPBA01000006.1"/>
</dbReference>
<gene>
    <name evidence="4" type="ORF">SAMN05660657_02222</name>
</gene>
<reference evidence="5" key="1">
    <citation type="submission" date="2016-10" db="EMBL/GenBank/DDBJ databases">
        <authorList>
            <person name="Varghese N."/>
            <person name="Submissions S."/>
        </authorList>
    </citation>
    <scope>NUCLEOTIDE SEQUENCE [LARGE SCALE GENOMIC DNA]</scope>
    <source>
        <strain evidence="5">DSM 46136</strain>
    </source>
</reference>
<sequence length="464" mass="48818">MASVVVCGGGVVGLGAAMMLARDGHDVTVLEADPDGAPATPAEAWDTWRRTGVAQFRQPHTLFPRFRTVADEELPGLTTRLVDAGCVEVDRLTSMPPSMTDRAPRPGDERLRGVTGRRPVVESAVAAAAEDTPGVTVRRGVRVEGLLPGPPALEGVPHAAGVRTTAGEDVRADLVVDATGRRTPSAGWLEDVGARPPAVSAQDSGFVHYTRYLTGPRRPAPLGPPLAPLGSISVLTLDGDNDTWSVTVFGQSGDAPLRALRSPEVFDRVIGACPLQAHWLDGRPADGVMAMAGGLDSHRRLVVDGRPVVTGLLTVGDAWACSNPSAGRGLSVGLLHAALLRRVVAAHLDRPAELAVAWDEETERTAGPFVSEQRTEDRARLAGMAAARDGRPAPPPPPDLGAFLGAAMHDADLFRAMLEYRLCMAPLAELLARPAVQGRMAAADRRPPSPLPGPDRARLLELLG</sequence>
<dbReference type="EMBL" id="FPBA01000006">
    <property type="protein sequence ID" value="SFT66085.1"/>
    <property type="molecule type" value="Genomic_DNA"/>
</dbReference>
<keyword evidence="5" id="KW-1185">Reference proteome</keyword>
<dbReference type="Proteomes" id="UP000199546">
    <property type="component" value="Unassembled WGS sequence"/>
</dbReference>
<feature type="domain" description="FAD dependent oxidoreductase" evidence="3">
    <location>
        <begin position="4"/>
        <end position="37"/>
    </location>
</feature>
<dbReference type="AlphaFoldDB" id="A0A1I6ZU11"/>
<dbReference type="Gene3D" id="3.50.50.60">
    <property type="entry name" value="FAD/NAD(P)-binding domain"/>
    <property type="match status" value="2"/>
</dbReference>
<evidence type="ECO:0000256" key="1">
    <source>
        <dbReference type="ARBA" id="ARBA00023002"/>
    </source>
</evidence>
<organism evidence="4 5">
    <name type="scientific">Geodermatophilus amargosae</name>
    <dbReference type="NCBI Taxonomy" id="1296565"/>
    <lineage>
        <taxon>Bacteria</taxon>
        <taxon>Bacillati</taxon>
        <taxon>Actinomycetota</taxon>
        <taxon>Actinomycetes</taxon>
        <taxon>Geodermatophilales</taxon>
        <taxon>Geodermatophilaceae</taxon>
        <taxon>Geodermatophilus</taxon>
    </lineage>
</organism>
<feature type="region of interest" description="Disordered" evidence="2">
    <location>
        <begin position="93"/>
        <end position="113"/>
    </location>
</feature>
<evidence type="ECO:0000313" key="5">
    <source>
        <dbReference type="Proteomes" id="UP000199546"/>
    </source>
</evidence>
<proteinExistence type="predicted"/>
<dbReference type="PANTHER" id="PTHR13847">
    <property type="entry name" value="SARCOSINE DEHYDROGENASE-RELATED"/>
    <property type="match status" value="1"/>
</dbReference>
<evidence type="ECO:0000256" key="2">
    <source>
        <dbReference type="SAM" id="MobiDB-lite"/>
    </source>
</evidence>
<dbReference type="PRINTS" id="PR00420">
    <property type="entry name" value="RNGMNOXGNASE"/>
</dbReference>
<feature type="compositionally biased region" description="Basic and acidic residues" evidence="2">
    <location>
        <begin position="102"/>
        <end position="112"/>
    </location>
</feature>
<dbReference type="InterPro" id="IPR006076">
    <property type="entry name" value="FAD-dep_OxRdtase"/>
</dbReference>
<dbReference type="GO" id="GO:0005737">
    <property type="term" value="C:cytoplasm"/>
    <property type="evidence" value="ECO:0007669"/>
    <property type="project" value="TreeGrafter"/>
</dbReference>
<dbReference type="InterPro" id="IPR036188">
    <property type="entry name" value="FAD/NAD-bd_sf"/>
</dbReference>